<dbReference type="GO" id="GO:0005576">
    <property type="term" value="C:extracellular region"/>
    <property type="evidence" value="ECO:0007669"/>
    <property type="project" value="UniProtKB-ARBA"/>
</dbReference>
<evidence type="ECO:0000259" key="6">
    <source>
        <dbReference type="PROSITE" id="PS50835"/>
    </source>
</evidence>
<dbReference type="InterPro" id="IPR007110">
    <property type="entry name" value="Ig-like_dom"/>
</dbReference>
<feature type="region of interest" description="Disordered" evidence="4">
    <location>
        <begin position="551"/>
        <end position="577"/>
    </location>
</feature>
<dbReference type="SUPFAM" id="SSF48726">
    <property type="entry name" value="Immunoglobulin"/>
    <property type="match status" value="5"/>
</dbReference>
<organism evidence="7 8">
    <name type="scientific">Diceros bicornis minor</name>
    <name type="common">South-central black rhinoceros</name>
    <dbReference type="NCBI Taxonomy" id="77932"/>
    <lineage>
        <taxon>Eukaryota</taxon>
        <taxon>Metazoa</taxon>
        <taxon>Chordata</taxon>
        <taxon>Craniata</taxon>
        <taxon>Vertebrata</taxon>
        <taxon>Euteleostomi</taxon>
        <taxon>Mammalia</taxon>
        <taxon>Eutheria</taxon>
        <taxon>Laurasiatheria</taxon>
        <taxon>Perissodactyla</taxon>
        <taxon>Rhinocerotidae</taxon>
        <taxon>Diceros</taxon>
    </lineage>
</organism>
<dbReference type="PANTHER" id="PTHR23266">
    <property type="entry name" value="IMMUNOGLOBULIN HEAVY CHAIN"/>
    <property type="match status" value="1"/>
</dbReference>
<dbReference type="EMBL" id="JACDTQ010002713">
    <property type="protein sequence ID" value="KAF5916430.1"/>
    <property type="molecule type" value="Genomic_DNA"/>
</dbReference>
<dbReference type="InterPro" id="IPR013783">
    <property type="entry name" value="Ig-like_fold"/>
</dbReference>
<dbReference type="Pfam" id="PF07686">
    <property type="entry name" value="V-set"/>
    <property type="match status" value="2"/>
</dbReference>
<feature type="domain" description="Ig-like" evidence="6">
    <location>
        <begin position="158"/>
        <end position="265"/>
    </location>
</feature>
<feature type="chain" id="PRO_5029488641" description="Ig-like domain-containing protein" evidence="5">
    <location>
        <begin position="19"/>
        <end position="753"/>
    </location>
</feature>
<gene>
    <name evidence="7" type="ORF">HPG69_006834</name>
</gene>
<dbReference type="InterPro" id="IPR003599">
    <property type="entry name" value="Ig_sub"/>
</dbReference>
<comment type="caution">
    <text evidence="7">The sequence shown here is derived from an EMBL/GenBank/DDBJ whole genome shotgun (WGS) entry which is preliminary data.</text>
</comment>
<proteinExistence type="predicted"/>
<dbReference type="SMART" id="SM00409">
    <property type="entry name" value="IG"/>
    <property type="match status" value="2"/>
</dbReference>
<dbReference type="InterPro" id="IPR050199">
    <property type="entry name" value="IgHV"/>
</dbReference>
<evidence type="ECO:0000256" key="1">
    <source>
        <dbReference type="ARBA" id="ARBA00022859"/>
    </source>
</evidence>
<dbReference type="Proteomes" id="UP000551758">
    <property type="component" value="Unassembled WGS sequence"/>
</dbReference>
<name>A0A7J7EKW4_DICBM</name>
<feature type="signal peptide" evidence="5">
    <location>
        <begin position="1"/>
        <end position="18"/>
    </location>
</feature>
<evidence type="ECO:0000256" key="2">
    <source>
        <dbReference type="ARBA" id="ARBA00023130"/>
    </source>
</evidence>
<dbReference type="AlphaFoldDB" id="A0A7J7EKW4"/>
<feature type="region of interest" description="Disordered" evidence="4">
    <location>
        <begin position="692"/>
        <end position="753"/>
    </location>
</feature>
<keyword evidence="1" id="KW-0391">Immunity</keyword>
<evidence type="ECO:0000256" key="5">
    <source>
        <dbReference type="SAM" id="SignalP"/>
    </source>
</evidence>
<feature type="compositionally biased region" description="Polar residues" evidence="4">
    <location>
        <begin position="741"/>
        <end position="753"/>
    </location>
</feature>
<evidence type="ECO:0000256" key="3">
    <source>
        <dbReference type="ARBA" id="ARBA00043265"/>
    </source>
</evidence>
<evidence type="ECO:0000313" key="8">
    <source>
        <dbReference type="Proteomes" id="UP000551758"/>
    </source>
</evidence>
<dbReference type="InterPro" id="IPR036179">
    <property type="entry name" value="Ig-like_dom_sf"/>
</dbReference>
<dbReference type="GO" id="GO:0019814">
    <property type="term" value="C:immunoglobulin complex"/>
    <property type="evidence" value="ECO:0007669"/>
    <property type="project" value="UniProtKB-KW"/>
</dbReference>
<dbReference type="InterPro" id="IPR013106">
    <property type="entry name" value="Ig_V-set"/>
</dbReference>
<keyword evidence="5" id="KW-0732">Signal</keyword>
<protein>
    <recommendedName>
        <fullName evidence="6">Ig-like domain-containing protein</fullName>
    </recommendedName>
</protein>
<keyword evidence="2" id="KW-1064">Adaptive immunity</keyword>
<reference evidence="7 8" key="1">
    <citation type="journal article" date="2020" name="Mol. Biol. Evol.">
        <title>Interspecific Gene Flow and the Evolution of Specialization in Black and White Rhinoceros.</title>
        <authorList>
            <person name="Moodley Y."/>
            <person name="Westbury M.V."/>
            <person name="Russo I.M."/>
            <person name="Gopalakrishnan S."/>
            <person name="Rakotoarivelo A."/>
            <person name="Olsen R.A."/>
            <person name="Prost S."/>
            <person name="Tunstall T."/>
            <person name="Ryder O.A."/>
            <person name="Dalen L."/>
            <person name="Bruford M.W."/>
        </authorList>
    </citation>
    <scope>NUCLEOTIDE SEQUENCE [LARGE SCALE GENOMIC DNA]</scope>
    <source>
        <strain evidence="7">SBR-YM</strain>
        <tissue evidence="7">Skin</tissue>
    </source>
</reference>
<dbReference type="GO" id="GO:0002250">
    <property type="term" value="P:adaptive immune response"/>
    <property type="evidence" value="ECO:0007669"/>
    <property type="project" value="UniProtKB-KW"/>
</dbReference>
<accession>A0A7J7EKW4</accession>
<evidence type="ECO:0000313" key="7">
    <source>
        <dbReference type="EMBL" id="KAF5916430.1"/>
    </source>
</evidence>
<evidence type="ECO:0000256" key="4">
    <source>
        <dbReference type="SAM" id="MobiDB-lite"/>
    </source>
</evidence>
<sequence length="753" mass="82487">MRLLCFLLCLVTAPQCECLQCQTWVYGDDCDGPCSVPGAAAGVGPRTGEALIDPVPHLYSITSGYYCNWIQQPPGKGLESHTSISKDTSKNQFSLQLSSVTTKDMAMYYCARDTVSGSQCEPRHKPPCRVGGGVGLQGALMITSVCSGPMEHRDLTQEQVQLQESGPGLVKPSRTLSLTCAVSGSSITTCYHYWSWVRQPPGKSLEYMGHIYSNGNTNYKPSLTTWISISIGTSKNQFSLQLNLVTAEDTVMYYCARHRDGKSVSAHTQTSLQEYPRDLAAGGTHDHQGALRISWGRSRKGGLQTSLGMSSSAPDWFRGAVSSVRSTVPETLQMLCSSCYNHILSSHFPERCHCHQTPPGLSHLLWGTVLAETSNPRACYTVRGHGYRALPLLMKTSPAPTLQLWRGDQPRDSQVFPLDSVKGQFTISRDNSKNTLGLKMNSLRTEATAIYYCGTDTARGSQWVPRHKPPCRRGPGPPGGAQDVSSDAWSWIRQPPGKGLDWIGCIYFTGSTYYNPSLESRTSISRDAFKNQFSLQLSSATTEDTAVYYCAGDTDPPSAEENQPSPDPAALERRPSPGIPRCSHLVIRTEHRPHTMEFALSWVFLFAILRGNLWRTRDIEHLLHKVTHQAPANGLQSASSIKYNGYSIRDNAKNTLYLQMNSLRTEDTAMYDCAKDTVREIRAGLHGALRAPGGTLDQQRALRTNRGRSGPTGALRITRVHSGPTGGTQDTRGHSGPTGGAQDSSRHSGLTQH</sequence>
<dbReference type="Gene3D" id="2.60.40.10">
    <property type="entry name" value="Immunoglobulins"/>
    <property type="match status" value="5"/>
</dbReference>
<dbReference type="SMART" id="SM00406">
    <property type="entry name" value="IGv"/>
    <property type="match status" value="5"/>
</dbReference>
<dbReference type="PROSITE" id="PS50835">
    <property type="entry name" value="IG_LIKE"/>
    <property type="match status" value="1"/>
</dbReference>
<keyword evidence="8" id="KW-1185">Reference proteome</keyword>
<keyword evidence="3" id="KW-1280">Immunoglobulin</keyword>